<reference evidence="1 2" key="1">
    <citation type="submission" date="2018-06" db="EMBL/GenBank/DDBJ databases">
        <authorList>
            <consortium name="Pathogen Informatics"/>
            <person name="Doyle S."/>
        </authorList>
    </citation>
    <scope>NUCLEOTIDE SEQUENCE [LARGE SCALE GENOMIC DNA]</scope>
    <source>
        <strain evidence="1 2">NCTC11545</strain>
    </source>
</reference>
<evidence type="ECO:0000313" key="1">
    <source>
        <dbReference type="EMBL" id="SQA93366.1"/>
    </source>
</evidence>
<gene>
    <name evidence="1" type="ORF">NCTC11545_00737</name>
</gene>
<proteinExistence type="predicted"/>
<dbReference type="Proteomes" id="UP000250169">
    <property type="component" value="Unassembled WGS sequence"/>
</dbReference>
<protein>
    <submittedName>
        <fullName evidence="1">Uncharacterized protein</fullName>
    </submittedName>
</protein>
<dbReference type="AlphaFoldDB" id="A0A2X2SJU1"/>
<sequence length="75" mass="8504">MSLMVTMGKDLIRICPTNAKKIERSNNNGGTWYPRYTATSFTFQDLLVSGNELLAQTDKGLYYSNNNGTSWYKRG</sequence>
<dbReference type="RefSeq" id="WP_252864566.1">
    <property type="nucleotide sequence ID" value="NZ_CP110229.1"/>
</dbReference>
<evidence type="ECO:0000313" key="2">
    <source>
        <dbReference type="Proteomes" id="UP000250169"/>
    </source>
</evidence>
<organism evidence="1 2">
    <name type="scientific">Capnocytophaga ochracea</name>
    <dbReference type="NCBI Taxonomy" id="1018"/>
    <lineage>
        <taxon>Bacteria</taxon>
        <taxon>Pseudomonadati</taxon>
        <taxon>Bacteroidota</taxon>
        <taxon>Flavobacteriia</taxon>
        <taxon>Flavobacteriales</taxon>
        <taxon>Flavobacteriaceae</taxon>
        <taxon>Capnocytophaga</taxon>
    </lineage>
</organism>
<dbReference type="SUPFAM" id="SSF110296">
    <property type="entry name" value="Oligoxyloglucan reducing end-specific cellobiohydrolase"/>
    <property type="match status" value="1"/>
</dbReference>
<name>A0A2X2SJU1_CAPOC</name>
<accession>A0A2X2SJU1</accession>
<dbReference type="EMBL" id="UAVS01000001">
    <property type="protein sequence ID" value="SQA93366.1"/>
    <property type="molecule type" value="Genomic_DNA"/>
</dbReference>